<evidence type="ECO:0000256" key="3">
    <source>
        <dbReference type="ARBA" id="ARBA00023242"/>
    </source>
</evidence>
<dbReference type="GO" id="GO:0006006">
    <property type="term" value="P:glucose metabolic process"/>
    <property type="evidence" value="ECO:0007669"/>
    <property type="project" value="InterPro"/>
</dbReference>
<dbReference type="EMBL" id="JAAWWB010000009">
    <property type="protein sequence ID" value="KAG6774917.1"/>
    <property type="molecule type" value="Genomic_DNA"/>
</dbReference>
<feature type="compositionally biased region" description="Basic and acidic residues" evidence="4">
    <location>
        <begin position="830"/>
        <end position="839"/>
    </location>
</feature>
<organism evidence="7 8">
    <name type="scientific">Populus tomentosa</name>
    <name type="common">Chinese white poplar</name>
    <dbReference type="NCBI Taxonomy" id="118781"/>
    <lineage>
        <taxon>Eukaryota</taxon>
        <taxon>Viridiplantae</taxon>
        <taxon>Streptophyta</taxon>
        <taxon>Embryophyta</taxon>
        <taxon>Tracheophyta</taxon>
        <taxon>Spermatophyta</taxon>
        <taxon>Magnoliopsida</taxon>
        <taxon>eudicotyledons</taxon>
        <taxon>Gunneridae</taxon>
        <taxon>Pentapetalae</taxon>
        <taxon>rosids</taxon>
        <taxon>fabids</taxon>
        <taxon>Malpighiales</taxon>
        <taxon>Salicaceae</taxon>
        <taxon>Saliceae</taxon>
        <taxon>Populus</taxon>
    </lineage>
</organism>
<dbReference type="Proteomes" id="UP000886885">
    <property type="component" value="Chromosome 5A"/>
</dbReference>
<evidence type="ECO:0000256" key="2">
    <source>
        <dbReference type="ARBA" id="ARBA00009937"/>
    </source>
</evidence>
<feature type="region of interest" description="Disordered" evidence="4">
    <location>
        <begin position="438"/>
        <end position="502"/>
    </location>
</feature>
<evidence type="ECO:0000256" key="4">
    <source>
        <dbReference type="SAM" id="MobiDB-lite"/>
    </source>
</evidence>
<dbReference type="Pfam" id="PF02781">
    <property type="entry name" value="G6PD_C"/>
    <property type="match status" value="1"/>
</dbReference>
<evidence type="ECO:0000313" key="7">
    <source>
        <dbReference type="EMBL" id="KAG6774917.1"/>
    </source>
</evidence>
<keyword evidence="8" id="KW-1185">Reference proteome</keyword>
<sequence>MLELHAAGLNKLGYLTGQNARVEEGNFGYSKWCTEDAVVQGWLLKTMEPHLIGLFIDLSLAKEIWDSVTQTFYDGADESQFYELRCKAMRTKQNGHPVNLYYVELNSVWQEIDKQRPIKMICAADLRTRQEEIQKDRIYDFLAGLDEVFDSIRSDLLRKKSVPSIEECFNTIRREAQRQVTMLGAKNTGEGSSIAMISKSTTPSNLRTLRAIKKAKKDKLRCSHCNGSRNTRDTCFEIHGYPDWFLEKQKQSKARSNKRPVQAKLTTATEIPSSFAAMAISKKDHTKPNELLSLVKTDQTSATCKTGVVLSTSTVHDTGWIIDSGATDHMTYNKSLFQYMTPSSKEKVMTANGESTPVIGAGSIVLTLDLSLHNCLLVPALSNYLLVVSQITEELDCVVLMFPTFCLLQDIRTQAIIGRGTKRKGLYYVDDVASGHVHQVQSHNGEGNMDSGEGNTEQQQSTSKEEMKTSTHTISNVGEENTEPSSRTRATGSSGKEDKEYNAHGISDAEEEYMHEEITLSSPQIYIQDRLDIHEISDTESPSSFPLLSTPCYSLPLRQNRGKAPDSVFKLEYEDSRIQTQLLNSVLNETREQGNCAGVEIRVHFHYVPENLYCKHFKVNIDLATNELILSDAPNEAILFLRYNAEVPDSSEHLLLDFIDGDNHLFMRSDELAAAWNILTPTLQEIDKKRTTPELCELGGRGPIGPYYLYAKYQVPPDIEASKLGMEREAKKRKTEYIEEEKKGKEDDDEEEEEEEEEEKMEKFFALVRSTKQMQDQIRRNSNIRIFKEKEEIRKVGEEKVSTVAWNPSFLPEDFLEDGKDSQAAAGPSKRKEEEKKDEGEEGTDLDLKLSL</sequence>
<feature type="region of interest" description="Disordered" evidence="4">
    <location>
        <begin position="811"/>
        <end position="852"/>
    </location>
</feature>
<evidence type="ECO:0008006" key="9">
    <source>
        <dbReference type="Google" id="ProtNLM"/>
    </source>
</evidence>
<feature type="compositionally biased region" description="Basic and acidic residues" evidence="4">
    <location>
        <begin position="730"/>
        <end position="746"/>
    </location>
</feature>
<dbReference type="InterPro" id="IPR031425">
    <property type="entry name" value="NPR1/NH1-interacting"/>
</dbReference>
<evidence type="ECO:0000313" key="8">
    <source>
        <dbReference type="Proteomes" id="UP000886885"/>
    </source>
</evidence>
<feature type="domain" description="Glucose-6-phosphate dehydrogenase C-terminal" evidence="5">
    <location>
        <begin position="643"/>
        <end position="711"/>
    </location>
</feature>
<evidence type="ECO:0000259" key="6">
    <source>
        <dbReference type="Pfam" id="PF22936"/>
    </source>
</evidence>
<feature type="region of interest" description="Disordered" evidence="4">
    <location>
        <begin position="730"/>
        <end position="762"/>
    </location>
</feature>
<gene>
    <name evidence="7" type="ORF">POTOM_018335</name>
</gene>
<feature type="domain" description="Retrovirus-related Pol polyprotein from transposon TNT 1-94-like beta-barrel" evidence="6">
    <location>
        <begin position="320"/>
        <end position="393"/>
    </location>
</feature>
<dbReference type="GO" id="GO:0004345">
    <property type="term" value="F:glucose-6-phosphate dehydrogenase activity"/>
    <property type="evidence" value="ECO:0007669"/>
    <property type="project" value="InterPro"/>
</dbReference>
<comment type="subcellular location">
    <subcellularLocation>
        <location evidence="1">Nucleus</location>
    </subcellularLocation>
</comment>
<dbReference type="GO" id="GO:0005634">
    <property type="term" value="C:nucleus"/>
    <property type="evidence" value="ECO:0007669"/>
    <property type="project" value="UniProtKB-SubCell"/>
</dbReference>
<dbReference type="GO" id="GO:0010112">
    <property type="term" value="P:regulation of systemic acquired resistance"/>
    <property type="evidence" value="ECO:0007669"/>
    <property type="project" value="InterPro"/>
</dbReference>
<proteinExistence type="inferred from homology"/>
<feature type="compositionally biased region" description="Polar residues" evidence="4">
    <location>
        <begin position="453"/>
        <end position="462"/>
    </location>
</feature>
<accession>A0A8X7ZVD3</accession>
<reference evidence="7" key="1">
    <citation type="journal article" date="2020" name="bioRxiv">
        <title>Hybrid origin of Populus tomentosa Carr. identified through genome sequencing and phylogenomic analysis.</title>
        <authorList>
            <person name="An X."/>
            <person name="Gao K."/>
            <person name="Chen Z."/>
            <person name="Li J."/>
            <person name="Yang X."/>
            <person name="Yang X."/>
            <person name="Zhou J."/>
            <person name="Guo T."/>
            <person name="Zhao T."/>
            <person name="Huang S."/>
            <person name="Miao D."/>
            <person name="Khan W.U."/>
            <person name="Rao P."/>
            <person name="Ye M."/>
            <person name="Lei B."/>
            <person name="Liao W."/>
            <person name="Wang J."/>
            <person name="Ji L."/>
            <person name="Li Y."/>
            <person name="Guo B."/>
            <person name="Mustafa N.S."/>
            <person name="Li S."/>
            <person name="Yun Q."/>
            <person name="Keller S.R."/>
            <person name="Mao J."/>
            <person name="Zhang R."/>
            <person name="Strauss S.H."/>
        </authorList>
    </citation>
    <scope>NUCLEOTIDE SEQUENCE</scope>
    <source>
        <strain evidence="7">GM15</strain>
        <tissue evidence="7">Leaf</tissue>
    </source>
</reference>
<name>A0A8X7ZVD3_POPTO</name>
<dbReference type="InterPro" id="IPR054722">
    <property type="entry name" value="PolX-like_BBD"/>
</dbReference>
<dbReference type="PANTHER" id="PTHR34222:SF40">
    <property type="match status" value="1"/>
</dbReference>
<comment type="similarity">
    <text evidence="2">Belongs to the NPR1-interactor family.</text>
</comment>
<feature type="compositionally biased region" description="Acidic residues" evidence="4">
    <location>
        <begin position="747"/>
        <end position="759"/>
    </location>
</feature>
<evidence type="ECO:0000259" key="5">
    <source>
        <dbReference type="Pfam" id="PF02781"/>
    </source>
</evidence>
<comment type="caution">
    <text evidence="7">The sequence shown here is derived from an EMBL/GenBank/DDBJ whole genome shotgun (WGS) entry which is preliminary data.</text>
</comment>
<keyword evidence="3" id="KW-0539">Nucleus</keyword>
<dbReference type="InterPro" id="IPR022675">
    <property type="entry name" value="G6P_DH_C"/>
</dbReference>
<dbReference type="OrthoDB" id="851333at2759"/>
<dbReference type="PANTHER" id="PTHR34222">
    <property type="entry name" value="GAG_PRE-INTEGRS DOMAIN-CONTAINING PROTEIN"/>
    <property type="match status" value="1"/>
</dbReference>
<dbReference type="AlphaFoldDB" id="A0A8X7ZVD3"/>
<dbReference type="Pfam" id="PF15699">
    <property type="entry name" value="NPR1_interact"/>
    <property type="match status" value="1"/>
</dbReference>
<evidence type="ECO:0000256" key="1">
    <source>
        <dbReference type="ARBA" id="ARBA00004123"/>
    </source>
</evidence>
<dbReference type="GO" id="GO:0050661">
    <property type="term" value="F:NADP binding"/>
    <property type="evidence" value="ECO:0007669"/>
    <property type="project" value="InterPro"/>
</dbReference>
<protein>
    <recommendedName>
        <fullName evidence="9">Glucose-6-phosphate dehydrogenase C-terminal domain-containing protein</fullName>
    </recommendedName>
</protein>
<feature type="compositionally biased region" description="Polar residues" evidence="4">
    <location>
        <begin position="470"/>
        <end position="494"/>
    </location>
</feature>
<dbReference type="Pfam" id="PF22936">
    <property type="entry name" value="Pol_BBD"/>
    <property type="match status" value="1"/>
</dbReference>